<organism evidence="7 8">
    <name type="scientific">Aphanomyces euteiches</name>
    <dbReference type="NCBI Taxonomy" id="100861"/>
    <lineage>
        <taxon>Eukaryota</taxon>
        <taxon>Sar</taxon>
        <taxon>Stramenopiles</taxon>
        <taxon>Oomycota</taxon>
        <taxon>Saprolegniomycetes</taxon>
        <taxon>Saprolegniales</taxon>
        <taxon>Verrucalvaceae</taxon>
        <taxon>Aphanomyces</taxon>
    </lineage>
</organism>
<dbReference type="InterPro" id="IPR000719">
    <property type="entry name" value="Prot_kinase_dom"/>
</dbReference>
<protein>
    <recommendedName>
        <fullName evidence="6">Protein kinase domain-containing protein</fullName>
    </recommendedName>
</protein>
<dbReference type="EMBL" id="VJMJ01000153">
    <property type="protein sequence ID" value="KAF0730548.1"/>
    <property type="molecule type" value="Genomic_DNA"/>
</dbReference>
<sequence length="314" mass="35320">MEKYTITKSIAAALYGQVLLGRDKCTGECVAIKKISLAAATSHTALRDGYTHIFEDIDVEKHTNRLLSARGGHPHIVRMRQDFVQDGFIYLVFDYCAGGDLFDALERTHFPAHAAKRYFYQIAHAVAFMHARGIAHRDLSLENVLLHEDDCYVCDFGVAAPAALQTNDSVGKRFYMAPEVVKGVSYDPTKADVWSLGIMLVLMLTGSPLCQRATSRDCRYAYMKAKGLRQLFASWSVHLEPQALDLLERMLKINPAERLTVNQVLSHEYLRDQVAPSKCINFQPEDYQAGAKEAKVFSFLNRFFKRQVVDSSSA</sequence>
<keyword evidence="4" id="KW-0418">Kinase</keyword>
<keyword evidence="1" id="KW-0723">Serine/threonine-protein kinase</keyword>
<dbReference type="PANTHER" id="PTHR24345:SF91">
    <property type="entry name" value="SERINE_THREONINE-PROTEIN KINASE PLK4"/>
    <property type="match status" value="1"/>
</dbReference>
<dbReference type="InterPro" id="IPR011009">
    <property type="entry name" value="Kinase-like_dom_sf"/>
</dbReference>
<keyword evidence="2" id="KW-0808">Transferase</keyword>
<keyword evidence="5" id="KW-0067">ATP-binding</keyword>
<dbReference type="Gene3D" id="1.10.510.10">
    <property type="entry name" value="Transferase(Phosphotransferase) domain 1"/>
    <property type="match status" value="1"/>
</dbReference>
<dbReference type="Pfam" id="PF00069">
    <property type="entry name" value="Pkinase"/>
    <property type="match status" value="1"/>
</dbReference>
<evidence type="ECO:0000256" key="4">
    <source>
        <dbReference type="ARBA" id="ARBA00022777"/>
    </source>
</evidence>
<evidence type="ECO:0000259" key="6">
    <source>
        <dbReference type="PROSITE" id="PS50011"/>
    </source>
</evidence>
<feature type="domain" description="Protein kinase" evidence="6">
    <location>
        <begin position="4"/>
        <end position="270"/>
    </location>
</feature>
<keyword evidence="8" id="KW-1185">Reference proteome</keyword>
<dbReference type="Proteomes" id="UP000481153">
    <property type="component" value="Unassembled WGS sequence"/>
</dbReference>
<keyword evidence="3" id="KW-0547">Nucleotide-binding</keyword>
<dbReference type="VEuPathDB" id="FungiDB:AeMF1_017994"/>
<evidence type="ECO:0000256" key="3">
    <source>
        <dbReference type="ARBA" id="ARBA00022741"/>
    </source>
</evidence>
<reference evidence="7 8" key="1">
    <citation type="submission" date="2019-07" db="EMBL/GenBank/DDBJ databases">
        <title>Genomics analysis of Aphanomyces spp. identifies a new class of oomycete effector associated with host adaptation.</title>
        <authorList>
            <person name="Gaulin E."/>
        </authorList>
    </citation>
    <scope>NUCLEOTIDE SEQUENCE [LARGE SCALE GENOMIC DNA]</scope>
    <source>
        <strain evidence="7 8">ATCC 201684</strain>
    </source>
</reference>
<gene>
    <name evidence="7" type="ORF">Ae201684_011970</name>
</gene>
<dbReference type="PANTHER" id="PTHR24345">
    <property type="entry name" value="SERINE/THREONINE-PROTEIN KINASE PLK"/>
    <property type="match status" value="1"/>
</dbReference>
<evidence type="ECO:0000256" key="2">
    <source>
        <dbReference type="ARBA" id="ARBA00022679"/>
    </source>
</evidence>
<evidence type="ECO:0000313" key="7">
    <source>
        <dbReference type="EMBL" id="KAF0730548.1"/>
    </source>
</evidence>
<evidence type="ECO:0000256" key="1">
    <source>
        <dbReference type="ARBA" id="ARBA00022527"/>
    </source>
</evidence>
<name>A0A6G0WSS7_9STRA</name>
<dbReference type="GO" id="GO:0004674">
    <property type="term" value="F:protein serine/threonine kinase activity"/>
    <property type="evidence" value="ECO:0007669"/>
    <property type="project" value="UniProtKB-KW"/>
</dbReference>
<dbReference type="SUPFAM" id="SSF56112">
    <property type="entry name" value="Protein kinase-like (PK-like)"/>
    <property type="match status" value="1"/>
</dbReference>
<dbReference type="PROSITE" id="PS50011">
    <property type="entry name" value="PROTEIN_KINASE_DOM"/>
    <property type="match status" value="1"/>
</dbReference>
<dbReference type="AlphaFoldDB" id="A0A6G0WSS7"/>
<dbReference type="GO" id="GO:0005634">
    <property type="term" value="C:nucleus"/>
    <property type="evidence" value="ECO:0007669"/>
    <property type="project" value="TreeGrafter"/>
</dbReference>
<accession>A0A6G0WSS7</accession>
<evidence type="ECO:0000313" key="8">
    <source>
        <dbReference type="Proteomes" id="UP000481153"/>
    </source>
</evidence>
<comment type="caution">
    <text evidence="7">The sequence shown here is derived from an EMBL/GenBank/DDBJ whole genome shotgun (WGS) entry which is preliminary data.</text>
</comment>
<proteinExistence type="predicted"/>
<evidence type="ECO:0000256" key="5">
    <source>
        <dbReference type="ARBA" id="ARBA00022840"/>
    </source>
</evidence>
<dbReference type="GO" id="GO:0005524">
    <property type="term" value="F:ATP binding"/>
    <property type="evidence" value="ECO:0007669"/>
    <property type="project" value="UniProtKB-KW"/>
</dbReference>